<gene>
    <name evidence="2" type="ORF">DDE84_02480</name>
</gene>
<dbReference type="Proteomes" id="UP000325415">
    <property type="component" value="Unassembled WGS sequence"/>
</dbReference>
<feature type="transmembrane region" description="Helical" evidence="1">
    <location>
        <begin position="679"/>
        <end position="702"/>
    </location>
</feature>
<accession>A0A5N6RY79</accession>
<feature type="transmembrane region" description="Helical" evidence="1">
    <location>
        <begin position="646"/>
        <end position="667"/>
    </location>
</feature>
<feature type="transmembrane region" description="Helical" evidence="1">
    <location>
        <begin position="816"/>
        <end position="849"/>
    </location>
</feature>
<keyword evidence="1" id="KW-0812">Transmembrane</keyword>
<feature type="transmembrane region" description="Helical" evidence="1">
    <location>
        <begin position="856"/>
        <end position="874"/>
    </location>
</feature>
<dbReference type="EMBL" id="QDAG01000002">
    <property type="protein sequence ID" value="KAE8129683.1"/>
    <property type="molecule type" value="Genomic_DNA"/>
</dbReference>
<reference evidence="2 3" key="1">
    <citation type="submission" date="2018-04" db="EMBL/GenBank/DDBJ databases">
        <authorList>
            <person name="Eckel V.P."/>
            <person name="Vogel R.F."/>
        </authorList>
    </citation>
    <scope>NUCLEOTIDE SEQUENCE [LARGE SCALE GENOMIC DNA]</scope>
    <source>
        <strain evidence="3">TMW 2.1764</strain>
    </source>
</reference>
<evidence type="ECO:0000313" key="3">
    <source>
        <dbReference type="Proteomes" id="UP000325415"/>
    </source>
</evidence>
<proteinExistence type="predicted"/>
<comment type="caution">
    <text evidence="2">The sequence shown here is derived from an EMBL/GenBank/DDBJ whole genome shotgun (WGS) entry which is preliminary data.</text>
</comment>
<feature type="transmembrane region" description="Helical" evidence="1">
    <location>
        <begin position="786"/>
        <end position="810"/>
    </location>
</feature>
<keyword evidence="1" id="KW-0472">Membrane</keyword>
<dbReference type="InterPro" id="IPR016024">
    <property type="entry name" value="ARM-type_fold"/>
</dbReference>
<organism evidence="2 3">
    <name type="scientific">Bifidobacterium tibiigranuli</name>
    <dbReference type="NCBI Taxonomy" id="2172043"/>
    <lineage>
        <taxon>Bacteria</taxon>
        <taxon>Bacillati</taxon>
        <taxon>Actinomycetota</taxon>
        <taxon>Actinomycetes</taxon>
        <taxon>Bifidobacteriales</taxon>
        <taxon>Bifidobacteriaceae</taxon>
        <taxon>Bifidobacterium</taxon>
    </lineage>
</organism>
<feature type="transmembrane region" description="Helical" evidence="1">
    <location>
        <begin position="757"/>
        <end position="774"/>
    </location>
</feature>
<dbReference type="SUPFAM" id="SSF48371">
    <property type="entry name" value="ARM repeat"/>
    <property type="match status" value="1"/>
</dbReference>
<name>A0A5N6RY79_9BIFI</name>
<keyword evidence="3" id="KW-1185">Reference proteome</keyword>
<dbReference type="OrthoDB" id="177147at2"/>
<evidence type="ECO:0000313" key="2">
    <source>
        <dbReference type="EMBL" id="KAE8129683.1"/>
    </source>
</evidence>
<evidence type="ECO:0008006" key="4">
    <source>
        <dbReference type="Google" id="ProtNLM"/>
    </source>
</evidence>
<keyword evidence="1" id="KW-1133">Transmembrane helix</keyword>
<protein>
    <recommendedName>
        <fullName evidence="4">Phage tail protein</fullName>
    </recommendedName>
</protein>
<feature type="transmembrane region" description="Helical" evidence="1">
    <location>
        <begin position="880"/>
        <end position="901"/>
    </location>
</feature>
<dbReference type="RefSeq" id="WP_152580165.1">
    <property type="nucleotide sequence ID" value="NZ_QDAG01000002.1"/>
</dbReference>
<dbReference type="AlphaFoldDB" id="A0A5N6RY79"/>
<evidence type="ECO:0000256" key="1">
    <source>
        <dbReference type="SAM" id="Phobius"/>
    </source>
</evidence>
<sequence>MSFGSEVGQGHVSIFPSMKGFRSAVNKEMDAAGREGSSRMSRAFDGKGMGSRLGGGLRTGFASSAEGLADGVLNPFKQDVAKATQSYSASLLKQKDAALSVRDAQDKLSTAIAKHGEGSIQAEKAAIRLETAQLREGTAADNVRAATERLSEAKSRLSAAEDVAAHAANTSARGFRGQVSMFAAGFRSLDAGRSSFTGLSGAVGSLARSLLGLDTLQPVLSSIGAFVKSGLGQIGGFATQLGSKMTTGLQGAVRATQSTLSGWGGAIGGAVSGIASHIPQPFRTAASAIGTAAASAASFIVKPFQPVASMVGGYLSNVGGAAAGVLGSIPAAARTVASGIASAFHDGAAKAANALRSIATVSMAGVAAGVTALIPALTSMGKSAFSAYSTYEQAVGGIDTLFKGASQTVQGYAKQAYRTAGVSANDYMEQITSFSASLISSLGGDTAKAAEAGNMAMVDMSDNANKLGTGIGDIQHAYQGFAKQNYTMLDNLKLGYGGTKEEMQRLVSDANKVKKAHGEMGDLSISKFSDVVQAIHVMQTQLGITGTTSREAATTIEGSIGSMKAAWSNWLAELGKSDADIPGLTNELASSICIALQNILPRVGVIAKSVVAAIPAMFSSLTALLPAPFQQAINAITGVVGQFGNILAPLTAGFAALGVGGLSPLLAKIPLVGGVLGKLTGPLQMLGGPIGVLTAAIAALIATSPELQDMFGAQLSNVFASLKQAFTQLQPTFELLANTISGALTRLMPVVTNTIEQLIPVVAAVISALAPLIPQILDPLMTAIQLLVPPLTNIITALLPPLTSLIIALLPSVTQILGVIVQVASTLIGILVPIVQALVPIISVVVQAVAQVIQTLLPIINSIVEIVGIVVAYVSSGWTLLGSIFESVIALITSAITDILLPNIQSLMPVVQSVIGTISAVMQNIVGVVRGVVNIISGIFSGDWPRVWNGITDVVSNAINGIGRLLSGMVDVGRNLVSGLWNGIISMGGWLWDKIGGWAGGIVDKVKGLFGIHSPSRVFRDQIGVMLAKGMAVGITDTMPVVNHAVQALTDVVPDTMNVGVAANPAAGYPTQTGQSQGKTVIVDTKIDARGTDPDTVLSMWSARSKAAADRW</sequence>
<dbReference type="GeneID" id="78126559"/>